<dbReference type="SMART" id="SM00327">
    <property type="entry name" value="VWA"/>
    <property type="match status" value="1"/>
</dbReference>
<feature type="domain" description="VWFA" evidence="1">
    <location>
        <begin position="265"/>
        <end position="493"/>
    </location>
</feature>
<proteinExistence type="predicted"/>
<evidence type="ECO:0000313" key="3">
    <source>
        <dbReference type="EMBL" id="CAH0722783.1"/>
    </source>
</evidence>
<organism evidence="3 4">
    <name type="scientific">Brenthis ino</name>
    <name type="common">lesser marbled fritillary</name>
    <dbReference type="NCBI Taxonomy" id="405034"/>
    <lineage>
        <taxon>Eukaryota</taxon>
        <taxon>Metazoa</taxon>
        <taxon>Ecdysozoa</taxon>
        <taxon>Arthropoda</taxon>
        <taxon>Hexapoda</taxon>
        <taxon>Insecta</taxon>
        <taxon>Pterygota</taxon>
        <taxon>Neoptera</taxon>
        <taxon>Endopterygota</taxon>
        <taxon>Lepidoptera</taxon>
        <taxon>Glossata</taxon>
        <taxon>Ditrysia</taxon>
        <taxon>Papilionoidea</taxon>
        <taxon>Nymphalidae</taxon>
        <taxon>Heliconiinae</taxon>
        <taxon>Argynnini</taxon>
        <taxon>Brenthis</taxon>
    </lineage>
</organism>
<name>A0A8J9VJG0_9NEOP</name>
<keyword evidence="4" id="KW-1185">Reference proteome</keyword>
<protein>
    <recommendedName>
        <fullName evidence="5">Inter-alpha-trypsin inhibitor heavy chain H4-like</fullName>
    </recommendedName>
</protein>
<reference evidence="3" key="1">
    <citation type="submission" date="2021-12" db="EMBL/GenBank/DDBJ databases">
        <authorList>
            <person name="Martin H S."/>
        </authorList>
    </citation>
    <scope>NUCLEOTIDE SEQUENCE</scope>
</reference>
<evidence type="ECO:0008006" key="5">
    <source>
        <dbReference type="Google" id="ProtNLM"/>
    </source>
</evidence>
<gene>
    <name evidence="3" type="ORF">BINO364_LOCUS8676</name>
</gene>
<feature type="domain" description="VIT" evidence="2">
    <location>
        <begin position="1"/>
        <end position="111"/>
    </location>
</feature>
<dbReference type="InterPro" id="IPR013694">
    <property type="entry name" value="VIT"/>
</dbReference>
<evidence type="ECO:0000259" key="2">
    <source>
        <dbReference type="SMART" id="SM00609"/>
    </source>
</evidence>
<dbReference type="Gene3D" id="3.40.50.410">
    <property type="entry name" value="von Willebrand factor, type A domain"/>
    <property type="match status" value="1"/>
</dbReference>
<evidence type="ECO:0000259" key="1">
    <source>
        <dbReference type="SMART" id="SM00327"/>
    </source>
</evidence>
<dbReference type="EMBL" id="OV170223">
    <property type="protein sequence ID" value="CAH0722783.1"/>
    <property type="molecule type" value="Genomic_DNA"/>
</dbReference>
<dbReference type="OrthoDB" id="299997at2759"/>
<dbReference type="PANTHER" id="PTHR10338:SF108">
    <property type="entry name" value="INTER-ALPHA-TRYPSIN INHIBITOR HEAVY CHAIN H4-LIKE PROTEIN"/>
    <property type="match status" value="1"/>
</dbReference>
<dbReference type="InterPro" id="IPR002035">
    <property type="entry name" value="VWF_A"/>
</dbReference>
<accession>A0A8J9VJG0</accession>
<dbReference type="Pfam" id="PF08487">
    <property type="entry name" value="VIT"/>
    <property type="match status" value="1"/>
</dbReference>
<evidence type="ECO:0000313" key="4">
    <source>
        <dbReference type="Proteomes" id="UP000838878"/>
    </source>
</evidence>
<dbReference type="Pfam" id="PF13768">
    <property type="entry name" value="VWA_3"/>
    <property type="match status" value="1"/>
</dbReference>
<dbReference type="SUPFAM" id="SSF53300">
    <property type="entry name" value="vWA-like"/>
    <property type="match status" value="1"/>
</dbReference>
<feature type="non-terminal residue" evidence="3">
    <location>
        <position position="913"/>
    </location>
</feature>
<dbReference type="InterPro" id="IPR036465">
    <property type="entry name" value="vWFA_dom_sf"/>
</dbReference>
<dbReference type="AlphaFoldDB" id="A0A8J9VJG0"/>
<dbReference type="PANTHER" id="PTHR10338">
    <property type="entry name" value="INTER-ALPHA-TRYPSIN INHIBITOR HEAVY CHAIN FAMILY MEMBER"/>
    <property type="match status" value="1"/>
</dbReference>
<dbReference type="Pfam" id="PF13519">
    <property type="entry name" value="VWA_2"/>
    <property type="match status" value="1"/>
</dbReference>
<dbReference type="SMART" id="SM00609">
    <property type="entry name" value="VIT"/>
    <property type="match status" value="1"/>
</dbReference>
<dbReference type="Proteomes" id="UP000838878">
    <property type="component" value="Chromosome 3"/>
</dbReference>
<sequence length="913" mass="100032">MLVRSEVSLRYAHTTIVTNVKNPARRSQQATFHVLLPDTAFITGFVMTLGGKSYKAYVKEKEEAKKIYTDAVSQGIGAAHIAAKARDSNHFTVSVNVEPNSKATFNLTYEELLTRRNGVYNHAINLHPGALVPRMEVSVHIKESQKIKLLRVPEVRTGNEIDATETDAQNALVSIQKSGDEKEATITFTPDLEEQKRLIRIYADKTKQSASHNWYGDVEEDNDKEGTIGQFVVQYDVERPENGEVLVNDGYFVHFFAPQTLTPLSKYVVFVLDTSGSMGGRKIEQLQAAMRAILGELNSNDYFSIVEFDSDVQVHELKEADEPEKPRTYPYYSWRTESKPVVLISPSLATPDNIAKAQIIVSRLAASGGTNIYEALRVALDLIHKVDEKNQTSQSANTTEIQKTETSELEPIIIFLTDGDPTVGETSTQRIISHMTEKNSGPKKAAIFSLAFGEDADRTFLRKLSLRNDGFMRHIYEAADAELQLRHFYRQVSSPLLAGVHFVYPPDQVKGGSVTKTKYSTIYAGSEVVVAGELAPGVSELAPSVLGFCADSDKHGRKRYEVRPTTSPGRAGEYLPLERLWAYLSVKQLLDQRETTEHPEDFEKQALELSLKYAFVTPLTSLVVVKPNATDAVNAESVDENKPPALGLPGLLPNAYPAFGSLLQIPAPAINLGSGSFAATGAHPLSLDFITDIRAEEEEDLDTVLGNAHRGGFIPLSGFSSAFSGHRPALLGYSHSPSRIIGGAVFDSPSQDRIFGGPAVFDSPPQNKFLAGQAFYESVPYILSTVPPRVVTSLAPLVNKYHLEGFSWALSLLNYNTDALEFSSNGKNITLEVSKDSDPPKAVNGDEECANSVNAKQEGTEGSESAGGVCVYLTRCAAAKDITVDVYHTTYCTVNTRYAGVCCPRNQVDLTKA</sequence>
<dbReference type="GO" id="GO:0032991">
    <property type="term" value="C:protein-containing complex"/>
    <property type="evidence" value="ECO:0007669"/>
    <property type="project" value="UniProtKB-ARBA"/>
</dbReference>
<dbReference type="InterPro" id="IPR050934">
    <property type="entry name" value="ITIH"/>
</dbReference>